<dbReference type="InterPro" id="IPR022385">
    <property type="entry name" value="Rhs_assc_core"/>
</dbReference>
<feature type="domain" description="Teneurin-like YD-shell" evidence="7">
    <location>
        <begin position="1018"/>
        <end position="1146"/>
    </location>
</feature>
<feature type="region of interest" description="Disordered" evidence="2">
    <location>
        <begin position="1352"/>
        <end position="1374"/>
    </location>
</feature>
<feature type="transmembrane region" description="Helical" evidence="3">
    <location>
        <begin position="21"/>
        <end position="46"/>
    </location>
</feature>
<dbReference type="Pfam" id="PF20148">
    <property type="entry name" value="DUF6531"/>
    <property type="match status" value="1"/>
</dbReference>
<feature type="domain" description="DUF7587" evidence="6">
    <location>
        <begin position="1363"/>
        <end position="1455"/>
    </location>
</feature>
<evidence type="ECO:0000256" key="1">
    <source>
        <dbReference type="ARBA" id="ARBA00022737"/>
    </source>
</evidence>
<evidence type="ECO:0000313" key="8">
    <source>
        <dbReference type="EMBL" id="UOD29728.1"/>
    </source>
</evidence>
<protein>
    <submittedName>
        <fullName evidence="8">PAAR domain-containing protein</fullName>
    </submittedName>
</protein>
<dbReference type="CDD" id="cd14742">
    <property type="entry name" value="PAAR_RHS"/>
    <property type="match status" value="1"/>
</dbReference>
<evidence type="ECO:0000259" key="7">
    <source>
        <dbReference type="Pfam" id="PF25023"/>
    </source>
</evidence>
<evidence type="ECO:0000256" key="2">
    <source>
        <dbReference type="SAM" id="MobiDB-lite"/>
    </source>
</evidence>
<dbReference type="EMBL" id="CP063361">
    <property type="protein sequence ID" value="UOD29728.1"/>
    <property type="molecule type" value="Genomic_DNA"/>
</dbReference>
<keyword evidence="9" id="KW-1185">Reference proteome</keyword>
<reference evidence="8 9" key="1">
    <citation type="submission" date="2020-10" db="EMBL/GenBank/DDBJ databases">
        <title>Genome analysis of Massilia species.</title>
        <authorList>
            <person name="Jung D.-H."/>
        </authorList>
    </citation>
    <scope>NUCLEOTIDE SEQUENCE [LARGE SCALE GENOMIC DNA]</scope>
    <source>
        <strain evidence="9">sipir</strain>
    </source>
</reference>
<dbReference type="InterPro" id="IPR050708">
    <property type="entry name" value="T6SS_VgrG/RHS"/>
</dbReference>
<accession>A0ABY4A4X7</accession>
<dbReference type="InterPro" id="IPR045351">
    <property type="entry name" value="DUF6531"/>
</dbReference>
<dbReference type="Gene3D" id="2.60.200.60">
    <property type="match status" value="1"/>
</dbReference>
<dbReference type="InterPro" id="IPR056823">
    <property type="entry name" value="TEN-like_YD-shell"/>
</dbReference>
<dbReference type="InterPro" id="IPR001826">
    <property type="entry name" value="RHS"/>
</dbReference>
<dbReference type="Proteomes" id="UP000831532">
    <property type="component" value="Chromosome"/>
</dbReference>
<proteinExistence type="predicted"/>
<dbReference type="InterPro" id="IPR006530">
    <property type="entry name" value="YD"/>
</dbReference>
<keyword evidence="3" id="KW-1133">Transmembrane helix</keyword>
<dbReference type="Gene3D" id="2.180.10.10">
    <property type="entry name" value="RHS repeat-associated core"/>
    <property type="match status" value="2"/>
</dbReference>
<feature type="domain" description="DUF6531" evidence="5">
    <location>
        <begin position="284"/>
        <end position="357"/>
    </location>
</feature>
<keyword evidence="3" id="KW-0472">Membrane</keyword>
<dbReference type="InterPro" id="IPR031325">
    <property type="entry name" value="RHS_repeat"/>
</dbReference>
<keyword evidence="3" id="KW-0812">Transmembrane</keyword>
<dbReference type="PANTHER" id="PTHR32305:SF15">
    <property type="entry name" value="PROTEIN RHSA-RELATED"/>
    <property type="match status" value="1"/>
</dbReference>
<dbReference type="RefSeq" id="WP_243490990.1">
    <property type="nucleotide sequence ID" value="NZ_CP063361.1"/>
</dbReference>
<evidence type="ECO:0000259" key="5">
    <source>
        <dbReference type="Pfam" id="PF20148"/>
    </source>
</evidence>
<evidence type="ECO:0000256" key="3">
    <source>
        <dbReference type="SAM" id="Phobius"/>
    </source>
</evidence>
<dbReference type="Pfam" id="PF25023">
    <property type="entry name" value="TEN_YD-shell"/>
    <property type="match status" value="2"/>
</dbReference>
<dbReference type="InterPro" id="IPR056009">
    <property type="entry name" value="DUF7587"/>
</dbReference>
<gene>
    <name evidence="8" type="ORF">INH39_30835</name>
</gene>
<organism evidence="8 9">
    <name type="scientific">Massilia violaceinigra</name>
    <dbReference type="NCBI Taxonomy" id="2045208"/>
    <lineage>
        <taxon>Bacteria</taxon>
        <taxon>Pseudomonadati</taxon>
        <taxon>Pseudomonadota</taxon>
        <taxon>Betaproteobacteria</taxon>
        <taxon>Burkholderiales</taxon>
        <taxon>Oxalobacteraceae</taxon>
        <taxon>Telluria group</taxon>
        <taxon>Massilia</taxon>
    </lineage>
</organism>
<dbReference type="NCBIfam" id="TIGR03696">
    <property type="entry name" value="Rhs_assc_core"/>
    <property type="match status" value="1"/>
</dbReference>
<keyword evidence="1" id="KW-0677">Repeat</keyword>
<evidence type="ECO:0000259" key="6">
    <source>
        <dbReference type="Pfam" id="PF24494"/>
    </source>
</evidence>
<name>A0ABY4A4X7_9BURK</name>
<evidence type="ECO:0000259" key="4">
    <source>
        <dbReference type="Pfam" id="PF03527"/>
    </source>
</evidence>
<feature type="domain" description="RHS protein conserved region" evidence="4">
    <location>
        <begin position="1219"/>
        <end position="1251"/>
    </location>
</feature>
<dbReference type="NCBIfam" id="TIGR01643">
    <property type="entry name" value="YD_repeat_2x"/>
    <property type="match status" value="8"/>
</dbReference>
<evidence type="ECO:0000313" key="9">
    <source>
        <dbReference type="Proteomes" id="UP000831532"/>
    </source>
</evidence>
<dbReference type="Pfam" id="PF05488">
    <property type="entry name" value="PAAR_motif"/>
    <property type="match status" value="1"/>
</dbReference>
<dbReference type="Pfam" id="PF24494">
    <property type="entry name" value="DUF7587"/>
    <property type="match status" value="1"/>
</dbReference>
<feature type="transmembrane region" description="Helical" evidence="3">
    <location>
        <begin position="175"/>
        <end position="202"/>
    </location>
</feature>
<dbReference type="Pfam" id="PF03527">
    <property type="entry name" value="RHS"/>
    <property type="match status" value="1"/>
</dbReference>
<feature type="domain" description="Teneurin-like YD-shell" evidence="7">
    <location>
        <begin position="477"/>
        <end position="642"/>
    </location>
</feature>
<dbReference type="PANTHER" id="PTHR32305">
    <property type="match status" value="1"/>
</dbReference>
<dbReference type="Pfam" id="PF05593">
    <property type="entry name" value="RHS_repeat"/>
    <property type="match status" value="4"/>
</dbReference>
<sequence length="1462" mass="158017">MGAAAARFDDPIEHSHAMGGLLVGLVAGALVGAAIIATGGLALVAVASAVAVTAGAAGVGEVVGSMNVTSKIFGANLTGQIKKGSTNVFANGLPVARAHLDNAICSTEGGAPQLLVQGSGTVFVNGQPFARVGDMVSCSAKIHAGSPDVFVGGPTFTTDPELITPEVPDWVHRTLFVAGLASAVVLAGPIVAVAGLGMGMLGAKGGEYLGGKLFGEGSDGQKAMMLVGGIAGGIAGAKGGAMLGNKFIANPATPAAAFAKGGVPGMAKFNAATERPNGTVCKCGDPIDVITGSVILEQTDIALPGALPIVLRRLHNSGNPRGTVFGKAWASTWGQWIEVVGDAELVFHAEDGASMRFDMPEPGATSTHSVYQTYSVTRGDAHFVIEQGQQPCLRFEQRTARHWHLAAIADRNDNQIALIYDGAVLAEVRHSGGTRLKVEASERAISRISLLEANGTLSTLVSYTYHADGELSAIVNSSGLPLTYAYDHAHRLTRWADRNGVWFGYRYDAKGRCEQTSGGRGGHMTGAFVFDDVRKVNTYTDSLGHQTEYHYSDDYQVLKRVDACGGVSQFDYDAHCNLVAAVTAGGAVLRWAYDARGNTVGHLDAAGGETVIAYNARNLPVSVTSPDGKRVERAYDERGNLVKAGEAGAWTCFEHDAQGNVVRAINPEGATAQFAHDARGLLVSATDWLGNPTRLTRDAFGRVSARTDPQQHTSRYVYNLEGQPVEITLPDGARHLAKYDPEGNCIARTDALGNVSHYAYGAFDRVTQSTDANGAVTRYEYDTELRLVAVTNPMGERWSYVRNAIGDVIAETDFAGRTIAYELDPDGLVIGKRTPSGQHTRYLRNHGGQLIEQIASEGSTRYTYDALGRLNSAVNAESDIRFERDAHGRVVREIQNGRSIASGYDLMGRRTERTHSSGHSSVWEFDANSLPLELSLPDAQTFSFLHDSSGRETRRQLPGGVRIDQQYDPLHRLTRQWTGIAPDQARQARTVQERAVKYDGNGNPRKLGELSAGLIDVGYDKAGRVMQANREKGGEQYAYDLAGNLIDAIKQKALLEVDHSNAGTRGQRLHQRGRLVQAGKVKYEYDAEGRVIARIEGKRWGRQQHWHYVWNSENRLKRVITPDGDAWEYTYDALGRRLGKKQVPGDRAARFAEVAYLWDGHTIVEEHRVHKKPDGHGGAEIVEEICAAWDYEPDSFRPLAKTETIRRKGKETRQTYAVVLDHIGTPKELIDADGAIAWQAKSNLWGDIEEETVSKTDCPIRFQGQYYDDESKLAYNWHRYYDASTGRYLTPDPLGLEGGPNPYAYVDNPLASTDPLGLMDGCNTGSGTDSNRLYRAIKPDELASIEAGKGIQRPTPWHKTTPDQHIGGTKHARDPYISTSTMEQVAKVKYGTMQGTKPQGPYIVIDRSKIPPESIFDYSTKQLAAQLLRPFTRNAAAADGEVLIKGGIPPEAIIKVEMGDGK</sequence>
<dbReference type="InterPro" id="IPR008727">
    <property type="entry name" value="PAAR_motif"/>
</dbReference>